<dbReference type="EMBL" id="CM042010">
    <property type="protein sequence ID" value="KAI3778977.1"/>
    <property type="molecule type" value="Genomic_DNA"/>
</dbReference>
<comment type="caution">
    <text evidence="1">The sequence shown here is derived from an EMBL/GenBank/DDBJ whole genome shotgun (WGS) entry which is preliminary data.</text>
</comment>
<dbReference type="Proteomes" id="UP001055811">
    <property type="component" value="Linkage Group LG02"/>
</dbReference>
<protein>
    <submittedName>
        <fullName evidence="1">Uncharacterized protein</fullName>
    </submittedName>
</protein>
<proteinExistence type="predicted"/>
<accession>A0ACB9G891</accession>
<evidence type="ECO:0000313" key="1">
    <source>
        <dbReference type="EMBL" id="KAI3778977.1"/>
    </source>
</evidence>
<sequence length="111" mass="12681">MRFLQSSRRIEEGDWSKYLELMIPKSKGRDATYTPVGRDPAPGSQCSSCQVIIESKEYKYKERVVNPLAIHEVRGLLGKKPHREVDCLSTSMVRVDPFFLAIDTWGITYGD</sequence>
<evidence type="ECO:0000313" key="2">
    <source>
        <dbReference type="Proteomes" id="UP001055811"/>
    </source>
</evidence>
<gene>
    <name evidence="1" type="ORF">L2E82_08375</name>
</gene>
<reference evidence="2" key="1">
    <citation type="journal article" date="2022" name="Mol. Ecol. Resour.">
        <title>The genomes of chicory, endive, great burdock and yacon provide insights into Asteraceae palaeo-polyploidization history and plant inulin production.</title>
        <authorList>
            <person name="Fan W."/>
            <person name="Wang S."/>
            <person name="Wang H."/>
            <person name="Wang A."/>
            <person name="Jiang F."/>
            <person name="Liu H."/>
            <person name="Zhao H."/>
            <person name="Xu D."/>
            <person name="Zhang Y."/>
        </authorList>
    </citation>
    <scope>NUCLEOTIDE SEQUENCE [LARGE SCALE GENOMIC DNA]</scope>
    <source>
        <strain evidence="2">cv. Punajuju</strain>
    </source>
</reference>
<organism evidence="1 2">
    <name type="scientific">Cichorium intybus</name>
    <name type="common">Chicory</name>
    <dbReference type="NCBI Taxonomy" id="13427"/>
    <lineage>
        <taxon>Eukaryota</taxon>
        <taxon>Viridiplantae</taxon>
        <taxon>Streptophyta</taxon>
        <taxon>Embryophyta</taxon>
        <taxon>Tracheophyta</taxon>
        <taxon>Spermatophyta</taxon>
        <taxon>Magnoliopsida</taxon>
        <taxon>eudicotyledons</taxon>
        <taxon>Gunneridae</taxon>
        <taxon>Pentapetalae</taxon>
        <taxon>asterids</taxon>
        <taxon>campanulids</taxon>
        <taxon>Asterales</taxon>
        <taxon>Asteraceae</taxon>
        <taxon>Cichorioideae</taxon>
        <taxon>Cichorieae</taxon>
        <taxon>Cichoriinae</taxon>
        <taxon>Cichorium</taxon>
    </lineage>
</organism>
<reference evidence="1 2" key="2">
    <citation type="journal article" date="2022" name="Mol. Ecol. Resour.">
        <title>The genomes of chicory, endive, great burdock and yacon provide insights into Asteraceae paleo-polyploidization history and plant inulin production.</title>
        <authorList>
            <person name="Fan W."/>
            <person name="Wang S."/>
            <person name="Wang H."/>
            <person name="Wang A."/>
            <person name="Jiang F."/>
            <person name="Liu H."/>
            <person name="Zhao H."/>
            <person name="Xu D."/>
            <person name="Zhang Y."/>
        </authorList>
    </citation>
    <scope>NUCLEOTIDE SEQUENCE [LARGE SCALE GENOMIC DNA]</scope>
    <source>
        <strain evidence="2">cv. Punajuju</strain>
        <tissue evidence="1">Leaves</tissue>
    </source>
</reference>
<name>A0ACB9G891_CICIN</name>
<keyword evidence="2" id="KW-1185">Reference proteome</keyword>